<keyword evidence="2" id="KW-1185">Reference proteome</keyword>
<accession>A0A7W6JVP7</accession>
<sequence length="129" mass="14513">MLLQLERVELPQPRSIETSLPAMASPNFSRLERQALVIGIMDGRKMRSRSRLQRLFVFFDNFKSIPLANPHLEALRAFAELSRASLPCLVPAATLEELGFSRAQIEAARESVAADAALERRIKPRALEE</sequence>
<evidence type="ECO:0000313" key="2">
    <source>
        <dbReference type="Proteomes" id="UP000557392"/>
    </source>
</evidence>
<comment type="caution">
    <text evidence="1">The sequence shown here is derived from an EMBL/GenBank/DDBJ whole genome shotgun (WGS) entry which is preliminary data.</text>
</comment>
<dbReference type="Proteomes" id="UP000557392">
    <property type="component" value="Unassembled WGS sequence"/>
</dbReference>
<name>A0A7W6JVP7_9SPHN</name>
<dbReference type="AlphaFoldDB" id="A0A7W6JVP7"/>
<organism evidence="1 2">
    <name type="scientific">Sphingomonas kyeonggiensis</name>
    <dbReference type="NCBI Taxonomy" id="1268553"/>
    <lineage>
        <taxon>Bacteria</taxon>
        <taxon>Pseudomonadati</taxon>
        <taxon>Pseudomonadota</taxon>
        <taxon>Alphaproteobacteria</taxon>
        <taxon>Sphingomonadales</taxon>
        <taxon>Sphingomonadaceae</taxon>
        <taxon>Sphingomonas</taxon>
    </lineage>
</organism>
<dbReference type="RefSeq" id="WP_246426089.1">
    <property type="nucleotide sequence ID" value="NZ_JACIEH010000002.1"/>
</dbReference>
<reference evidence="1 2" key="1">
    <citation type="submission" date="2020-08" db="EMBL/GenBank/DDBJ databases">
        <title>Genomic Encyclopedia of Type Strains, Phase IV (KMG-IV): sequencing the most valuable type-strain genomes for metagenomic binning, comparative biology and taxonomic classification.</title>
        <authorList>
            <person name="Goeker M."/>
        </authorList>
    </citation>
    <scope>NUCLEOTIDE SEQUENCE [LARGE SCALE GENOMIC DNA]</scope>
    <source>
        <strain evidence="1 2">DSM 101806</strain>
    </source>
</reference>
<protein>
    <submittedName>
        <fullName evidence="1">Uncharacterized protein</fullName>
    </submittedName>
</protein>
<proteinExistence type="predicted"/>
<evidence type="ECO:0000313" key="1">
    <source>
        <dbReference type="EMBL" id="MBB4099346.1"/>
    </source>
</evidence>
<dbReference type="EMBL" id="JACIEH010000002">
    <property type="protein sequence ID" value="MBB4099346.1"/>
    <property type="molecule type" value="Genomic_DNA"/>
</dbReference>
<gene>
    <name evidence="1" type="ORF">GGR46_002910</name>
</gene>